<evidence type="ECO:0000313" key="1">
    <source>
        <dbReference type="EMBL" id="JAE26699.1"/>
    </source>
</evidence>
<reference evidence="1" key="1">
    <citation type="submission" date="2014-09" db="EMBL/GenBank/DDBJ databases">
        <authorList>
            <person name="Magalhaes I.L.F."/>
            <person name="Oliveira U."/>
            <person name="Santos F.R."/>
            <person name="Vidigal T.H.D.A."/>
            <person name="Brescovit A.D."/>
            <person name="Santos A.J."/>
        </authorList>
    </citation>
    <scope>NUCLEOTIDE SEQUENCE</scope>
    <source>
        <tissue evidence="1">Shoot tissue taken approximately 20 cm above the soil surface</tissue>
    </source>
</reference>
<dbReference type="AlphaFoldDB" id="A0A0A9GT38"/>
<sequence>MFCSELLIICSFQMYICKVYFVISSTRNISGELTVLIMQS</sequence>
<proteinExistence type="predicted"/>
<protein>
    <submittedName>
        <fullName evidence="1">Uncharacterized protein</fullName>
    </submittedName>
</protein>
<name>A0A0A9GT38_ARUDO</name>
<dbReference type="EMBL" id="GBRH01171197">
    <property type="protein sequence ID" value="JAE26699.1"/>
    <property type="molecule type" value="Transcribed_RNA"/>
</dbReference>
<accession>A0A0A9GT38</accession>
<reference evidence="1" key="2">
    <citation type="journal article" date="2015" name="Data Brief">
        <title>Shoot transcriptome of the giant reed, Arundo donax.</title>
        <authorList>
            <person name="Barrero R.A."/>
            <person name="Guerrero F.D."/>
            <person name="Moolhuijzen P."/>
            <person name="Goolsby J.A."/>
            <person name="Tidwell J."/>
            <person name="Bellgard S.E."/>
            <person name="Bellgard M.I."/>
        </authorList>
    </citation>
    <scope>NUCLEOTIDE SEQUENCE</scope>
    <source>
        <tissue evidence="1">Shoot tissue taken approximately 20 cm above the soil surface</tissue>
    </source>
</reference>
<organism evidence="1">
    <name type="scientific">Arundo donax</name>
    <name type="common">Giant reed</name>
    <name type="synonym">Donax arundinaceus</name>
    <dbReference type="NCBI Taxonomy" id="35708"/>
    <lineage>
        <taxon>Eukaryota</taxon>
        <taxon>Viridiplantae</taxon>
        <taxon>Streptophyta</taxon>
        <taxon>Embryophyta</taxon>
        <taxon>Tracheophyta</taxon>
        <taxon>Spermatophyta</taxon>
        <taxon>Magnoliopsida</taxon>
        <taxon>Liliopsida</taxon>
        <taxon>Poales</taxon>
        <taxon>Poaceae</taxon>
        <taxon>PACMAD clade</taxon>
        <taxon>Arundinoideae</taxon>
        <taxon>Arundineae</taxon>
        <taxon>Arundo</taxon>
    </lineage>
</organism>